<dbReference type="InterPro" id="IPR050754">
    <property type="entry name" value="FKBP4/5/8-like"/>
</dbReference>
<dbReference type="PROSITE" id="PS50059">
    <property type="entry name" value="FKBP_PPIASE"/>
    <property type="match status" value="1"/>
</dbReference>
<dbReference type="SUPFAM" id="SSF54534">
    <property type="entry name" value="FKBP-like"/>
    <property type="match status" value="1"/>
</dbReference>
<dbReference type="PROSITE" id="PS50005">
    <property type="entry name" value="TPR"/>
    <property type="match status" value="1"/>
</dbReference>
<name>A0AB34IWL3_PRYPA</name>
<dbReference type="Gene3D" id="3.10.50.40">
    <property type="match status" value="1"/>
</dbReference>
<accession>A0AB34IWL3</accession>
<dbReference type="InterPro" id="IPR019734">
    <property type="entry name" value="TPR_rpt"/>
</dbReference>
<organism evidence="12 13">
    <name type="scientific">Prymnesium parvum</name>
    <name type="common">Toxic golden alga</name>
    <dbReference type="NCBI Taxonomy" id="97485"/>
    <lineage>
        <taxon>Eukaryota</taxon>
        <taxon>Haptista</taxon>
        <taxon>Haptophyta</taxon>
        <taxon>Prymnesiophyceae</taxon>
        <taxon>Prymnesiales</taxon>
        <taxon>Prymnesiaceae</taxon>
        <taxon>Prymnesium</taxon>
    </lineage>
</organism>
<evidence type="ECO:0000256" key="6">
    <source>
        <dbReference type="ARBA" id="ARBA00023235"/>
    </source>
</evidence>
<keyword evidence="13" id="KW-1185">Reference proteome</keyword>
<evidence type="ECO:0000259" key="11">
    <source>
        <dbReference type="PROSITE" id="PS50059"/>
    </source>
</evidence>
<dbReference type="PANTHER" id="PTHR46512">
    <property type="entry name" value="PEPTIDYLPROLYL ISOMERASE"/>
    <property type="match status" value="1"/>
</dbReference>
<dbReference type="PANTHER" id="PTHR46512:SF9">
    <property type="entry name" value="PEPTIDYLPROLYL ISOMERASE"/>
    <property type="match status" value="1"/>
</dbReference>
<dbReference type="Pfam" id="PF14559">
    <property type="entry name" value="TPR_19"/>
    <property type="match status" value="1"/>
</dbReference>
<keyword evidence="10" id="KW-0472">Membrane</keyword>
<keyword evidence="3" id="KW-0677">Repeat</keyword>
<proteinExistence type="predicted"/>
<evidence type="ECO:0000256" key="4">
    <source>
        <dbReference type="ARBA" id="ARBA00022803"/>
    </source>
</evidence>
<dbReference type="EMBL" id="JBGBPQ010000016">
    <property type="protein sequence ID" value="KAL1508215.1"/>
    <property type="molecule type" value="Genomic_DNA"/>
</dbReference>
<gene>
    <name evidence="12" type="ORF">AB1Y20_004332</name>
</gene>
<evidence type="ECO:0000256" key="2">
    <source>
        <dbReference type="ARBA" id="ARBA00013194"/>
    </source>
</evidence>
<dbReference type="EC" id="5.2.1.8" evidence="2 7"/>
<evidence type="ECO:0000256" key="5">
    <source>
        <dbReference type="ARBA" id="ARBA00023110"/>
    </source>
</evidence>
<keyword evidence="4 8" id="KW-0802">TPR repeat</keyword>
<dbReference type="InterPro" id="IPR001179">
    <property type="entry name" value="PPIase_FKBP_dom"/>
</dbReference>
<keyword evidence="6 7" id="KW-0413">Isomerase</keyword>
<dbReference type="Gene3D" id="1.25.40.10">
    <property type="entry name" value="Tetratricopeptide repeat domain"/>
    <property type="match status" value="1"/>
</dbReference>
<dbReference type="SUPFAM" id="SSF48452">
    <property type="entry name" value="TPR-like"/>
    <property type="match status" value="1"/>
</dbReference>
<evidence type="ECO:0000256" key="9">
    <source>
        <dbReference type="SAM" id="MobiDB-lite"/>
    </source>
</evidence>
<feature type="domain" description="PPIase FKBP-type" evidence="11">
    <location>
        <begin position="63"/>
        <end position="158"/>
    </location>
</feature>
<keyword evidence="5 7" id="KW-0697">Rotamase</keyword>
<comment type="catalytic activity">
    <reaction evidence="1 7">
        <text>[protein]-peptidylproline (omega=180) = [protein]-peptidylproline (omega=0)</text>
        <dbReference type="Rhea" id="RHEA:16237"/>
        <dbReference type="Rhea" id="RHEA-COMP:10747"/>
        <dbReference type="Rhea" id="RHEA-COMP:10748"/>
        <dbReference type="ChEBI" id="CHEBI:83833"/>
        <dbReference type="ChEBI" id="CHEBI:83834"/>
        <dbReference type="EC" id="5.2.1.8"/>
    </reaction>
</comment>
<dbReference type="Pfam" id="PF00254">
    <property type="entry name" value="FKBP_C"/>
    <property type="match status" value="1"/>
</dbReference>
<evidence type="ECO:0000313" key="13">
    <source>
        <dbReference type="Proteomes" id="UP001515480"/>
    </source>
</evidence>
<dbReference type="InterPro" id="IPR046357">
    <property type="entry name" value="PPIase_dom_sf"/>
</dbReference>
<evidence type="ECO:0000256" key="3">
    <source>
        <dbReference type="ARBA" id="ARBA00022737"/>
    </source>
</evidence>
<keyword evidence="10" id="KW-1133">Transmembrane helix</keyword>
<dbReference type="AlphaFoldDB" id="A0AB34IWL3"/>
<dbReference type="Proteomes" id="UP001515480">
    <property type="component" value="Unassembled WGS sequence"/>
</dbReference>
<evidence type="ECO:0000256" key="7">
    <source>
        <dbReference type="PROSITE-ProRule" id="PRU00277"/>
    </source>
</evidence>
<feature type="transmembrane region" description="Helical" evidence="10">
    <location>
        <begin position="345"/>
        <end position="362"/>
    </location>
</feature>
<evidence type="ECO:0000256" key="8">
    <source>
        <dbReference type="PROSITE-ProRule" id="PRU00339"/>
    </source>
</evidence>
<feature type="repeat" description="TPR" evidence="8">
    <location>
        <begin position="258"/>
        <end position="291"/>
    </location>
</feature>
<feature type="region of interest" description="Disordered" evidence="9">
    <location>
        <begin position="1"/>
        <end position="26"/>
    </location>
</feature>
<dbReference type="GO" id="GO:0003755">
    <property type="term" value="F:peptidyl-prolyl cis-trans isomerase activity"/>
    <property type="evidence" value="ECO:0007669"/>
    <property type="project" value="UniProtKB-KW"/>
</dbReference>
<dbReference type="SMART" id="SM00028">
    <property type="entry name" value="TPR"/>
    <property type="match status" value="2"/>
</dbReference>
<protein>
    <recommendedName>
        <fullName evidence="2 7">peptidylprolyl isomerase</fullName>
        <ecNumber evidence="2 7">5.2.1.8</ecNumber>
    </recommendedName>
</protein>
<keyword evidence="10" id="KW-0812">Transmembrane</keyword>
<sequence length="363" mass="40570">MARALPAGAQEEERVGSSGKAAKEDEDIFKHEREAHEKLEKEVAASWEKRVRSPGSGRQVAAGNRVTLHIVGHLHSEGGVVFESTRQRGVPVILIARRGSLVPGLDVGLLSCCEGEQAVFTVQPSGGYGNRGYVDANAVRKVPGDCVLVFEVEIVKVEEELELWNLDYETKMRYAAEYRERGNTLFRNKYYDVADEEYEQAMRYLIFNTHPTEAELPHVSEGLIAVQLNLTATKLRTGREKEAIAQAKKVLELMPNHPKALYRIGQAHVQLGNYREAERYLGKAITASEGDAEAVQACQREIERLSQRQERHKRQQKKAYSKMIQPKHSKLGSFLQLLQDPTKKAVASFAVAALAVLAFVFFG</sequence>
<dbReference type="InterPro" id="IPR011990">
    <property type="entry name" value="TPR-like_helical_dom_sf"/>
</dbReference>
<evidence type="ECO:0000256" key="1">
    <source>
        <dbReference type="ARBA" id="ARBA00000971"/>
    </source>
</evidence>
<reference evidence="12 13" key="1">
    <citation type="journal article" date="2024" name="Science">
        <title>Giant polyketide synthase enzymes in the biosynthesis of giant marine polyether toxins.</title>
        <authorList>
            <person name="Fallon T.R."/>
            <person name="Shende V.V."/>
            <person name="Wierzbicki I.H."/>
            <person name="Pendleton A.L."/>
            <person name="Watervoot N.F."/>
            <person name="Auber R.P."/>
            <person name="Gonzalez D.J."/>
            <person name="Wisecaver J.H."/>
            <person name="Moore B.S."/>
        </authorList>
    </citation>
    <scope>NUCLEOTIDE SEQUENCE [LARGE SCALE GENOMIC DNA]</scope>
    <source>
        <strain evidence="12 13">12B1</strain>
    </source>
</reference>
<evidence type="ECO:0000256" key="10">
    <source>
        <dbReference type="SAM" id="Phobius"/>
    </source>
</evidence>
<evidence type="ECO:0000313" key="12">
    <source>
        <dbReference type="EMBL" id="KAL1508215.1"/>
    </source>
</evidence>
<comment type="caution">
    <text evidence="12">The sequence shown here is derived from an EMBL/GenBank/DDBJ whole genome shotgun (WGS) entry which is preliminary data.</text>
</comment>